<proteinExistence type="predicted"/>
<protein>
    <submittedName>
        <fullName evidence="2">Uncharacterized protein</fullName>
    </submittedName>
</protein>
<keyword evidence="3" id="KW-1185">Reference proteome</keyword>
<keyword evidence="1" id="KW-1133">Transmembrane helix</keyword>
<gene>
    <name evidence="2" type="ORF">BDQ12DRAFT_675713</name>
</gene>
<name>A0A5C3MHM1_9AGAR</name>
<keyword evidence="1" id="KW-0472">Membrane</keyword>
<keyword evidence="1" id="KW-0812">Transmembrane</keyword>
<accession>A0A5C3MHM1</accession>
<feature type="transmembrane region" description="Helical" evidence="1">
    <location>
        <begin position="20"/>
        <end position="39"/>
    </location>
</feature>
<sequence>MTGHASALRSTCDVPYSLEFVLSRVAAPLTIVLTMSYIYQQSPGPLHVYPDGREVRTSLGPEINFRNHSPVFFLKPRVEWGIL</sequence>
<reference evidence="2 3" key="1">
    <citation type="journal article" date="2019" name="Nat. Ecol. Evol.">
        <title>Megaphylogeny resolves global patterns of mushroom evolution.</title>
        <authorList>
            <person name="Varga T."/>
            <person name="Krizsan K."/>
            <person name="Foldi C."/>
            <person name="Dima B."/>
            <person name="Sanchez-Garcia M."/>
            <person name="Sanchez-Ramirez S."/>
            <person name="Szollosi G.J."/>
            <person name="Szarkandi J.G."/>
            <person name="Papp V."/>
            <person name="Albert L."/>
            <person name="Andreopoulos W."/>
            <person name="Angelini C."/>
            <person name="Antonin V."/>
            <person name="Barry K.W."/>
            <person name="Bougher N.L."/>
            <person name="Buchanan P."/>
            <person name="Buyck B."/>
            <person name="Bense V."/>
            <person name="Catcheside P."/>
            <person name="Chovatia M."/>
            <person name="Cooper J."/>
            <person name="Damon W."/>
            <person name="Desjardin D."/>
            <person name="Finy P."/>
            <person name="Geml J."/>
            <person name="Haridas S."/>
            <person name="Hughes K."/>
            <person name="Justo A."/>
            <person name="Karasinski D."/>
            <person name="Kautmanova I."/>
            <person name="Kiss B."/>
            <person name="Kocsube S."/>
            <person name="Kotiranta H."/>
            <person name="LaButti K.M."/>
            <person name="Lechner B.E."/>
            <person name="Liimatainen K."/>
            <person name="Lipzen A."/>
            <person name="Lukacs Z."/>
            <person name="Mihaltcheva S."/>
            <person name="Morgado L.N."/>
            <person name="Niskanen T."/>
            <person name="Noordeloos M.E."/>
            <person name="Ohm R.A."/>
            <person name="Ortiz-Santana B."/>
            <person name="Ovrebo C."/>
            <person name="Racz N."/>
            <person name="Riley R."/>
            <person name="Savchenko A."/>
            <person name="Shiryaev A."/>
            <person name="Soop K."/>
            <person name="Spirin V."/>
            <person name="Szebenyi C."/>
            <person name="Tomsovsky M."/>
            <person name="Tulloss R.E."/>
            <person name="Uehling J."/>
            <person name="Grigoriev I.V."/>
            <person name="Vagvolgyi C."/>
            <person name="Papp T."/>
            <person name="Martin F.M."/>
            <person name="Miettinen O."/>
            <person name="Hibbett D.S."/>
            <person name="Nagy L.G."/>
        </authorList>
    </citation>
    <scope>NUCLEOTIDE SEQUENCE [LARGE SCALE GENOMIC DNA]</scope>
    <source>
        <strain evidence="2 3">CBS 166.37</strain>
    </source>
</reference>
<dbReference type="AlphaFoldDB" id="A0A5C3MHM1"/>
<dbReference type="EMBL" id="ML213591">
    <property type="protein sequence ID" value="TFK43876.1"/>
    <property type="molecule type" value="Genomic_DNA"/>
</dbReference>
<evidence type="ECO:0000256" key="1">
    <source>
        <dbReference type="SAM" id="Phobius"/>
    </source>
</evidence>
<evidence type="ECO:0000313" key="2">
    <source>
        <dbReference type="EMBL" id="TFK43876.1"/>
    </source>
</evidence>
<organism evidence="2 3">
    <name type="scientific">Crucibulum laeve</name>
    <dbReference type="NCBI Taxonomy" id="68775"/>
    <lineage>
        <taxon>Eukaryota</taxon>
        <taxon>Fungi</taxon>
        <taxon>Dikarya</taxon>
        <taxon>Basidiomycota</taxon>
        <taxon>Agaricomycotina</taxon>
        <taxon>Agaricomycetes</taxon>
        <taxon>Agaricomycetidae</taxon>
        <taxon>Agaricales</taxon>
        <taxon>Agaricineae</taxon>
        <taxon>Nidulariaceae</taxon>
        <taxon>Crucibulum</taxon>
    </lineage>
</organism>
<evidence type="ECO:0000313" key="3">
    <source>
        <dbReference type="Proteomes" id="UP000308652"/>
    </source>
</evidence>
<dbReference type="Proteomes" id="UP000308652">
    <property type="component" value="Unassembled WGS sequence"/>
</dbReference>